<dbReference type="AlphaFoldDB" id="A0A4R2R5U4"/>
<dbReference type="EMBL" id="SLXQ01000001">
    <property type="protein sequence ID" value="TCP57158.1"/>
    <property type="molecule type" value="Genomic_DNA"/>
</dbReference>
<dbReference type="Pfam" id="PF19694">
    <property type="entry name" value="DUF6194"/>
    <property type="match status" value="1"/>
</dbReference>
<evidence type="ECO:0000313" key="2">
    <source>
        <dbReference type="EMBL" id="TCP57158.1"/>
    </source>
</evidence>
<comment type="caution">
    <text evidence="2">The sequence shown here is derived from an EMBL/GenBank/DDBJ whole genome shotgun (WGS) entry which is preliminary data.</text>
</comment>
<feature type="domain" description="DUF6194" evidence="1">
    <location>
        <begin position="2"/>
        <end position="148"/>
    </location>
</feature>
<evidence type="ECO:0000313" key="3">
    <source>
        <dbReference type="Proteomes" id="UP000294911"/>
    </source>
</evidence>
<reference evidence="2 3" key="1">
    <citation type="submission" date="2019-03" db="EMBL/GenBank/DDBJ databases">
        <title>Genomic Encyclopedia of Type Strains, Phase IV (KMG-IV): sequencing the most valuable type-strain genomes for metagenomic binning, comparative biology and taxonomic classification.</title>
        <authorList>
            <person name="Goeker M."/>
        </authorList>
    </citation>
    <scope>NUCLEOTIDE SEQUENCE [LARGE SCALE GENOMIC DNA]</scope>
    <source>
        <strain evidence="2 3">DSM 45765</strain>
    </source>
</reference>
<accession>A0A4R2R5U4</accession>
<evidence type="ECO:0000259" key="1">
    <source>
        <dbReference type="Pfam" id="PF19694"/>
    </source>
</evidence>
<gene>
    <name evidence="2" type="ORF">EV191_1011110</name>
</gene>
<proteinExistence type="predicted"/>
<sequence>MLTTIRALDGVFELAPTEGSEFPEVAWGDHFFYYAKDNQLPQREQPYATIITKNYLDDSGSGLDQPDRWRLNIHVGRTAYTELIGTEPAVPAEGTVDYAAVDTVLPHPLYARQGWIAIVNPGERTWELAVTQVGEAHEAARRRATKRRPTE</sequence>
<protein>
    <recommendedName>
        <fullName evidence="1">DUF6194 domain-containing protein</fullName>
    </recommendedName>
</protein>
<organism evidence="2 3">
    <name type="scientific">Tamaricihabitans halophyticus</name>
    <dbReference type="NCBI Taxonomy" id="1262583"/>
    <lineage>
        <taxon>Bacteria</taxon>
        <taxon>Bacillati</taxon>
        <taxon>Actinomycetota</taxon>
        <taxon>Actinomycetes</taxon>
        <taxon>Pseudonocardiales</taxon>
        <taxon>Pseudonocardiaceae</taxon>
        <taxon>Tamaricihabitans</taxon>
    </lineage>
</organism>
<dbReference type="Proteomes" id="UP000294911">
    <property type="component" value="Unassembled WGS sequence"/>
</dbReference>
<keyword evidence="3" id="KW-1185">Reference proteome</keyword>
<dbReference type="InterPro" id="IPR045676">
    <property type="entry name" value="DUF6194"/>
</dbReference>
<name>A0A4R2R5U4_9PSEU</name>